<evidence type="ECO:0000256" key="1">
    <source>
        <dbReference type="RuleBase" id="RU363044"/>
    </source>
</evidence>
<dbReference type="GO" id="GO:0043139">
    <property type="term" value="F:5'-3' DNA helicase activity"/>
    <property type="evidence" value="ECO:0007669"/>
    <property type="project" value="UniProtKB-EC"/>
</dbReference>
<evidence type="ECO:0000313" key="5">
    <source>
        <dbReference type="RefSeq" id="XP_034253656.1"/>
    </source>
</evidence>
<dbReference type="CDD" id="cd18809">
    <property type="entry name" value="SF1_C_RecD"/>
    <property type="match status" value="1"/>
</dbReference>
<dbReference type="RefSeq" id="XP_034253656.1">
    <property type="nucleotide sequence ID" value="XM_034397765.1"/>
</dbReference>
<protein>
    <recommendedName>
        <fullName evidence="1">ATP-dependent DNA helicase</fullName>
        <ecNumber evidence="1">5.6.2.3</ecNumber>
    </recommendedName>
</protein>
<dbReference type="OrthoDB" id="6609532at2759"/>
<dbReference type="PANTHER" id="PTHR10492">
    <property type="match status" value="1"/>
</dbReference>
<dbReference type="GO" id="GO:0000723">
    <property type="term" value="P:telomere maintenance"/>
    <property type="evidence" value="ECO:0007669"/>
    <property type="project" value="InterPro"/>
</dbReference>
<dbReference type="GO" id="GO:0005524">
    <property type="term" value="F:ATP binding"/>
    <property type="evidence" value="ECO:0007669"/>
    <property type="project" value="UniProtKB-KW"/>
</dbReference>
<sequence length="703" mass="79113">MELFHLRLLLLNRPGMRSFQDILTVDGEFYDSFGKVCKVLGINDTSKVDYTSAMCEVASHGASRQVRAFFATILATCFVENAEELWKKHREAMSADFRRRGCGRREALIRARREILHLVSQMTGDVSDTVMVPDVNSRFSNPVRMNFDLDVPMEILLNGIEIFEDVLEGPPNDDEFLDELETEFNDENQHESNHQVDALFSHVNSYTEEQRSVHHEVMQAVRSNRNDIPQFFSLVAPGGCGKTYVYLGLLMDCKTNHIPVVSCAMTAIAAGLLEDADTCHKTFGIPIRAKTDCSQRSFIQCDSADGIRLRDAKLIVIDEVSMMAKWQVVLIDFLLRDIMDNDVVPFGGKVVLLGGDMGQILPVLRNASSFDLIENSLPSWSHWQERRELKLTHNMRAAEDPVYADWILKVRDGSENVAGSDFIRIPESMLVMANDKGDNEDHRLCGVQTRLEFNLAKKLAQEIYGETVNQHLSDGIIVAPTNDVCDDNVCQQMLSREIPSRDYLGTTSIIHQDVGQRSEENPAEFIMAPEELNMINAPNLPPHHLSLRVGSIVMLLINLNKRLGLCNGTRFVVTKLFPNTIGVKRLRAFKGKMDEIFLPRMMMRSDDIPIAGSVQRFQLPITLAFCVTINKSQGQTFDHVGIFLRKPVFSHGQFYVAVGRAKAQKNVRICILKGSSQGPQNLRGGNGSYSDVRTKNIVFRSLL</sequence>
<feature type="domain" description="DNA helicase Pif1-like DEAD-box helicase" evidence="2">
    <location>
        <begin position="207"/>
        <end position="416"/>
    </location>
</feature>
<comment type="catalytic activity">
    <reaction evidence="1">
        <text>ATP + H2O = ADP + phosphate + H(+)</text>
        <dbReference type="Rhea" id="RHEA:13065"/>
        <dbReference type="ChEBI" id="CHEBI:15377"/>
        <dbReference type="ChEBI" id="CHEBI:15378"/>
        <dbReference type="ChEBI" id="CHEBI:30616"/>
        <dbReference type="ChEBI" id="CHEBI:43474"/>
        <dbReference type="ChEBI" id="CHEBI:456216"/>
        <dbReference type="EC" id="5.6.2.3"/>
    </reaction>
</comment>
<dbReference type="AlphaFoldDB" id="A0A6P9ACP3"/>
<dbReference type="GO" id="GO:0006281">
    <property type="term" value="P:DNA repair"/>
    <property type="evidence" value="ECO:0007669"/>
    <property type="project" value="UniProtKB-KW"/>
</dbReference>
<evidence type="ECO:0000259" key="3">
    <source>
        <dbReference type="Pfam" id="PF21530"/>
    </source>
</evidence>
<dbReference type="InterPro" id="IPR010285">
    <property type="entry name" value="DNA_helicase_pif1-like_DEAD"/>
</dbReference>
<organism evidence="5">
    <name type="scientific">Thrips palmi</name>
    <name type="common">Melon thrips</name>
    <dbReference type="NCBI Taxonomy" id="161013"/>
    <lineage>
        <taxon>Eukaryota</taxon>
        <taxon>Metazoa</taxon>
        <taxon>Ecdysozoa</taxon>
        <taxon>Arthropoda</taxon>
        <taxon>Hexapoda</taxon>
        <taxon>Insecta</taxon>
        <taxon>Pterygota</taxon>
        <taxon>Neoptera</taxon>
        <taxon>Paraneoptera</taxon>
        <taxon>Thysanoptera</taxon>
        <taxon>Terebrantia</taxon>
        <taxon>Thripoidea</taxon>
        <taxon>Thripidae</taxon>
        <taxon>Thrips</taxon>
    </lineage>
</organism>
<reference evidence="5" key="1">
    <citation type="submission" date="2025-08" db="UniProtKB">
        <authorList>
            <consortium name="RefSeq"/>
        </authorList>
    </citation>
    <scope>IDENTIFICATION</scope>
    <source>
        <tissue evidence="5">Total insect</tissue>
    </source>
</reference>
<dbReference type="SUPFAM" id="SSF52540">
    <property type="entry name" value="P-loop containing nucleoside triphosphate hydrolases"/>
    <property type="match status" value="2"/>
</dbReference>
<comment type="cofactor">
    <cofactor evidence="1">
        <name>Mg(2+)</name>
        <dbReference type="ChEBI" id="CHEBI:18420"/>
    </cofactor>
</comment>
<feature type="domain" description="DNA helicase Pif1-like 2B" evidence="3">
    <location>
        <begin position="532"/>
        <end position="576"/>
    </location>
</feature>
<dbReference type="GeneID" id="117652677"/>
<dbReference type="Pfam" id="PF21530">
    <property type="entry name" value="Pif1_2B_dom"/>
    <property type="match status" value="1"/>
</dbReference>
<dbReference type="InterPro" id="IPR027417">
    <property type="entry name" value="P-loop_NTPase"/>
</dbReference>
<keyword evidence="4" id="KW-1185">Reference proteome</keyword>
<accession>A0A6P9ACP3</accession>
<dbReference type="KEGG" id="tpal:117652677"/>
<dbReference type="GO" id="GO:0006310">
    <property type="term" value="P:DNA recombination"/>
    <property type="evidence" value="ECO:0007669"/>
    <property type="project" value="UniProtKB-KW"/>
</dbReference>
<dbReference type="Pfam" id="PF05970">
    <property type="entry name" value="PIF1"/>
    <property type="match status" value="1"/>
</dbReference>
<keyword evidence="1" id="KW-0227">DNA damage</keyword>
<dbReference type="EC" id="5.6.2.3" evidence="1"/>
<keyword evidence="1" id="KW-0234">DNA repair</keyword>
<dbReference type="GO" id="GO:0016787">
    <property type="term" value="F:hydrolase activity"/>
    <property type="evidence" value="ECO:0007669"/>
    <property type="project" value="UniProtKB-KW"/>
</dbReference>
<name>A0A6P9ACP3_THRPL</name>
<keyword evidence="1" id="KW-0067">ATP-binding</keyword>
<gene>
    <name evidence="5" type="primary">LOC117652677</name>
</gene>
<evidence type="ECO:0000259" key="2">
    <source>
        <dbReference type="Pfam" id="PF05970"/>
    </source>
</evidence>
<dbReference type="Proteomes" id="UP000515158">
    <property type="component" value="Unplaced"/>
</dbReference>
<keyword evidence="1" id="KW-0378">Hydrolase</keyword>
<dbReference type="Gene3D" id="3.40.50.300">
    <property type="entry name" value="P-loop containing nucleotide triphosphate hydrolases"/>
    <property type="match status" value="2"/>
</dbReference>
<comment type="similarity">
    <text evidence="1">Belongs to the helicase family.</text>
</comment>
<dbReference type="InParanoid" id="A0A6P9ACP3"/>
<keyword evidence="1" id="KW-0547">Nucleotide-binding</keyword>
<dbReference type="InterPro" id="IPR049163">
    <property type="entry name" value="Pif1-like_2B_dom"/>
</dbReference>
<keyword evidence="1" id="KW-0233">DNA recombination</keyword>
<evidence type="ECO:0000313" key="4">
    <source>
        <dbReference type="Proteomes" id="UP000515158"/>
    </source>
</evidence>
<proteinExistence type="inferred from homology"/>
<keyword evidence="1" id="KW-0347">Helicase</keyword>